<dbReference type="EMBL" id="BCNV01000001">
    <property type="protein sequence ID" value="GAS82412.1"/>
    <property type="molecule type" value="Genomic_DNA"/>
</dbReference>
<dbReference type="AlphaFoldDB" id="A0A117I1M0"/>
<sequence length="58" mass="6491">MYILALFILISTGLVSIIDILFGIKDSGEGIRLLVTISQALFFLSLLFFVIKMPTKKK</sequence>
<dbReference type="Proteomes" id="UP000069697">
    <property type="component" value="Unassembled WGS sequence"/>
</dbReference>
<proteinExistence type="predicted"/>
<gene>
    <name evidence="2" type="ORF">PAHA3_2486</name>
</gene>
<protein>
    <submittedName>
        <fullName evidence="2">Uncharacterized protein</fullName>
    </submittedName>
</protein>
<comment type="caution">
    <text evidence="2">The sequence shown here is derived from an EMBL/GenBank/DDBJ whole genome shotgun (WGS) entry which is preliminary data.</text>
</comment>
<evidence type="ECO:0000313" key="2">
    <source>
        <dbReference type="EMBL" id="GAS82412.1"/>
    </source>
</evidence>
<accession>A0A117I1M0</accession>
<keyword evidence="1" id="KW-0472">Membrane</keyword>
<keyword evidence="1" id="KW-1133">Transmembrane helix</keyword>
<keyword evidence="1" id="KW-0812">Transmembrane</keyword>
<name>A0A117I1M0_PAEAM</name>
<organism evidence="2 3">
    <name type="scientific">Paenibacillus amylolyticus</name>
    <dbReference type="NCBI Taxonomy" id="1451"/>
    <lineage>
        <taxon>Bacteria</taxon>
        <taxon>Bacillati</taxon>
        <taxon>Bacillota</taxon>
        <taxon>Bacilli</taxon>
        <taxon>Bacillales</taxon>
        <taxon>Paenibacillaceae</taxon>
        <taxon>Paenibacillus</taxon>
    </lineage>
</organism>
<reference evidence="2 3" key="1">
    <citation type="journal article" date="2016" name="Genome Announc.">
        <title>Draft Genome Sequence of Paenibacillus amylolyticus Heshi-A3, Isolated from Fermented Rice Bran in a Japanese Fermented Seafood Dish.</title>
        <authorList>
            <person name="Akuzawa S."/>
            <person name="Nagaoka J."/>
            <person name="Kanekatsu M."/>
            <person name="Kubota E."/>
            <person name="Ohtake R."/>
            <person name="Suzuki T."/>
            <person name="Kanesaki Y."/>
        </authorList>
    </citation>
    <scope>NUCLEOTIDE SEQUENCE [LARGE SCALE GENOMIC DNA]</scope>
    <source>
        <strain evidence="2 3">Heshi-A3</strain>
    </source>
</reference>
<evidence type="ECO:0000256" key="1">
    <source>
        <dbReference type="SAM" id="Phobius"/>
    </source>
</evidence>
<evidence type="ECO:0000313" key="3">
    <source>
        <dbReference type="Proteomes" id="UP000069697"/>
    </source>
</evidence>
<feature type="transmembrane region" description="Helical" evidence="1">
    <location>
        <begin position="33"/>
        <end position="51"/>
    </location>
</feature>
<reference evidence="3" key="2">
    <citation type="submission" date="2016-01" db="EMBL/GenBank/DDBJ databases">
        <title>Draft Genome Sequence of Paenibacillus amylolyticus Heshi-A3 that Was Isolated from Fermented Rice Bran with Aging Salted Mackerel, Which Was Named Heshiko as Traditional Fermented Seafood in Japan.</title>
        <authorList>
            <person name="Akuzawa S."/>
            <person name="Nakagawa J."/>
            <person name="Kanekatsu T."/>
            <person name="Kubota E."/>
            <person name="Ohtake R."/>
            <person name="Suzuki T."/>
            <person name="Kanesaki Y."/>
        </authorList>
    </citation>
    <scope>NUCLEOTIDE SEQUENCE [LARGE SCALE GENOMIC DNA]</scope>
    <source>
        <strain evidence="3">Heshi-A3</strain>
    </source>
</reference>